<evidence type="ECO:0000313" key="3">
    <source>
        <dbReference type="Proteomes" id="UP000198885"/>
    </source>
</evidence>
<feature type="domain" description="Flagellar motor switch protein FliN-like C-terminal" evidence="1">
    <location>
        <begin position="214"/>
        <end position="283"/>
    </location>
</feature>
<dbReference type="OrthoDB" id="7824563at2"/>
<dbReference type="SUPFAM" id="SSF101801">
    <property type="entry name" value="Surface presentation of antigens (SPOA)"/>
    <property type="match status" value="1"/>
</dbReference>
<proteinExistence type="predicted"/>
<evidence type="ECO:0000313" key="2">
    <source>
        <dbReference type="EMBL" id="SER56868.1"/>
    </source>
</evidence>
<dbReference type="Gene3D" id="2.30.330.10">
    <property type="entry name" value="SpoA-like"/>
    <property type="match status" value="1"/>
</dbReference>
<dbReference type="AlphaFoldDB" id="A0A1H9Q8Z4"/>
<name>A0A1H9Q8Z4_9RHOB</name>
<dbReference type="Pfam" id="PF01052">
    <property type="entry name" value="FliMN_C"/>
    <property type="match status" value="1"/>
</dbReference>
<dbReference type="RefSeq" id="WP_092687822.1">
    <property type="nucleotide sequence ID" value="NZ_FOGU01000001.1"/>
</dbReference>
<sequence length="302" mass="31732">MTAEARQTTLHRMIDRADDRLAGVEPALRRAWRLALVKGLSGGAGLPAALTAFEQADVPAAERADLPEEDDLIALLEAPGGALGVAMVSSQLVSAVIEAQTMGKVLARAAPSRQPTITDATMLADVIDRVLSTFDAEAEGYDDAPGRGFRYGTRLADGRAAALALADAPHLVLRFDLALGVGTGRSGVLRLLLPQPKAADVYDPDLWRGRLEQAVLQAEVPVSVELVRLPLPVGRARDLQRGDLVPIPRDALSRARLAGPGGATLGWAHLGQSGGHRAVRLTGAADAAAPDTWEPQQLTDEG</sequence>
<keyword evidence="2" id="KW-0282">Flagellum</keyword>
<organism evidence="2 3">
    <name type="scientific">Tranquillimonas rosea</name>
    <dbReference type="NCBI Taxonomy" id="641238"/>
    <lineage>
        <taxon>Bacteria</taxon>
        <taxon>Pseudomonadati</taxon>
        <taxon>Pseudomonadota</taxon>
        <taxon>Alphaproteobacteria</taxon>
        <taxon>Rhodobacterales</taxon>
        <taxon>Roseobacteraceae</taxon>
        <taxon>Tranquillimonas</taxon>
    </lineage>
</organism>
<dbReference type="STRING" id="641238.SAMN04490244_101512"/>
<dbReference type="Proteomes" id="UP000198885">
    <property type="component" value="Unassembled WGS sequence"/>
</dbReference>
<keyword evidence="2" id="KW-0966">Cell projection</keyword>
<accession>A0A1H9Q8Z4</accession>
<evidence type="ECO:0000259" key="1">
    <source>
        <dbReference type="Pfam" id="PF01052"/>
    </source>
</evidence>
<keyword evidence="3" id="KW-1185">Reference proteome</keyword>
<dbReference type="EMBL" id="FOGU01000001">
    <property type="protein sequence ID" value="SER56868.1"/>
    <property type="molecule type" value="Genomic_DNA"/>
</dbReference>
<keyword evidence="2" id="KW-0969">Cilium</keyword>
<dbReference type="InterPro" id="IPR001543">
    <property type="entry name" value="FliN-like_C"/>
</dbReference>
<dbReference type="InterPro" id="IPR036429">
    <property type="entry name" value="SpoA-like_sf"/>
</dbReference>
<gene>
    <name evidence="2" type="ORF">SAMN04490244_101512</name>
</gene>
<protein>
    <submittedName>
        <fullName evidence="2">Flagellar motor switch protein FliM</fullName>
    </submittedName>
</protein>
<reference evidence="2 3" key="1">
    <citation type="submission" date="2016-10" db="EMBL/GenBank/DDBJ databases">
        <authorList>
            <person name="de Groot N.N."/>
        </authorList>
    </citation>
    <scope>NUCLEOTIDE SEQUENCE [LARGE SCALE GENOMIC DNA]</scope>
    <source>
        <strain evidence="2 3">DSM 23042</strain>
    </source>
</reference>